<proteinExistence type="predicted"/>
<dbReference type="RefSeq" id="WP_303906213.1">
    <property type="nucleotide sequence ID" value="NZ_DYXC01000098.1"/>
</dbReference>
<gene>
    <name evidence="1" type="ORF">K8V32_09270</name>
</gene>
<dbReference type="AlphaFoldDB" id="A0A921FMT1"/>
<protein>
    <submittedName>
        <fullName evidence="1">Uncharacterized protein</fullName>
    </submittedName>
</protein>
<dbReference type="Proteomes" id="UP000703315">
    <property type="component" value="Unassembled WGS sequence"/>
</dbReference>
<organism evidence="1 2">
    <name type="scientific">Enteractinococcus helveticum</name>
    <dbReference type="NCBI Taxonomy" id="1837282"/>
    <lineage>
        <taxon>Bacteria</taxon>
        <taxon>Bacillati</taxon>
        <taxon>Actinomycetota</taxon>
        <taxon>Actinomycetes</taxon>
        <taxon>Micrococcales</taxon>
        <taxon>Micrococcaceae</taxon>
    </lineage>
</organism>
<evidence type="ECO:0000313" key="2">
    <source>
        <dbReference type="Proteomes" id="UP000703315"/>
    </source>
</evidence>
<reference evidence="1" key="2">
    <citation type="submission" date="2021-09" db="EMBL/GenBank/DDBJ databases">
        <authorList>
            <person name="Gilroy R."/>
        </authorList>
    </citation>
    <scope>NUCLEOTIDE SEQUENCE</scope>
    <source>
        <strain evidence="1">ChiHjej13B12-14962</strain>
    </source>
</reference>
<dbReference type="EMBL" id="DYXC01000098">
    <property type="protein sequence ID" value="HJF14974.1"/>
    <property type="molecule type" value="Genomic_DNA"/>
</dbReference>
<comment type="caution">
    <text evidence="1">The sequence shown here is derived from an EMBL/GenBank/DDBJ whole genome shotgun (WGS) entry which is preliminary data.</text>
</comment>
<accession>A0A921FMT1</accession>
<name>A0A921FMT1_9MICC</name>
<sequence>MDDAALDRRRQDCQVVVERHAPSGSTLNGGLLFELILGKILKRYLLDRSELSEAAQAEFIDHILIPLFRPAPTF</sequence>
<evidence type="ECO:0000313" key="1">
    <source>
        <dbReference type="EMBL" id="HJF14974.1"/>
    </source>
</evidence>
<reference evidence="1" key="1">
    <citation type="journal article" date="2021" name="PeerJ">
        <title>Extensive microbial diversity within the chicken gut microbiome revealed by metagenomics and culture.</title>
        <authorList>
            <person name="Gilroy R."/>
            <person name="Ravi A."/>
            <person name="Getino M."/>
            <person name="Pursley I."/>
            <person name="Horton D.L."/>
            <person name="Alikhan N.F."/>
            <person name="Baker D."/>
            <person name="Gharbi K."/>
            <person name="Hall N."/>
            <person name="Watson M."/>
            <person name="Adriaenssens E.M."/>
            <person name="Foster-Nyarko E."/>
            <person name="Jarju S."/>
            <person name="Secka A."/>
            <person name="Antonio M."/>
            <person name="Oren A."/>
            <person name="Chaudhuri R.R."/>
            <person name="La Ragione R."/>
            <person name="Hildebrand F."/>
            <person name="Pallen M.J."/>
        </authorList>
    </citation>
    <scope>NUCLEOTIDE SEQUENCE</scope>
    <source>
        <strain evidence="1">ChiHjej13B12-14962</strain>
    </source>
</reference>